<dbReference type="InterPro" id="IPR006124">
    <property type="entry name" value="Metalloenzyme"/>
</dbReference>
<comment type="caution">
    <text evidence="3">The sequence shown here is derived from an EMBL/GenBank/DDBJ whole genome shotgun (WGS) entry which is preliminary data.</text>
</comment>
<dbReference type="Proteomes" id="UP001560573">
    <property type="component" value="Unassembled WGS sequence"/>
</dbReference>
<name>A0ABV3Z9E5_9BACT</name>
<reference evidence="3 4" key="1">
    <citation type="submission" date="2023-07" db="EMBL/GenBank/DDBJ databases">
        <authorList>
            <person name="Lian W.-H."/>
        </authorList>
    </citation>
    <scope>NUCLEOTIDE SEQUENCE [LARGE SCALE GENOMIC DNA]</scope>
    <source>
        <strain evidence="3 4">SYSU DXS3180</strain>
    </source>
</reference>
<organism evidence="3 4">
    <name type="scientific">Danxiaibacter flavus</name>
    <dbReference type="NCBI Taxonomy" id="3049108"/>
    <lineage>
        <taxon>Bacteria</taxon>
        <taxon>Pseudomonadati</taxon>
        <taxon>Bacteroidota</taxon>
        <taxon>Chitinophagia</taxon>
        <taxon>Chitinophagales</taxon>
        <taxon>Chitinophagaceae</taxon>
        <taxon>Danxiaibacter</taxon>
    </lineage>
</organism>
<evidence type="ECO:0000313" key="4">
    <source>
        <dbReference type="Proteomes" id="UP001560573"/>
    </source>
</evidence>
<keyword evidence="1" id="KW-0732">Signal</keyword>
<dbReference type="Gene3D" id="3.40.720.10">
    <property type="entry name" value="Alkaline Phosphatase, subunit A"/>
    <property type="match status" value="1"/>
</dbReference>
<dbReference type="InterPro" id="IPR017850">
    <property type="entry name" value="Alkaline_phosphatase_core_sf"/>
</dbReference>
<dbReference type="SUPFAM" id="SSF53649">
    <property type="entry name" value="Alkaline phosphatase-like"/>
    <property type="match status" value="1"/>
</dbReference>
<evidence type="ECO:0000313" key="3">
    <source>
        <dbReference type="EMBL" id="MEX6686468.1"/>
    </source>
</evidence>
<dbReference type="RefSeq" id="WP_369327864.1">
    <property type="nucleotide sequence ID" value="NZ_JAULBC010000001.1"/>
</dbReference>
<feature type="chain" id="PRO_5045650913" evidence="1">
    <location>
        <begin position="22"/>
        <end position="366"/>
    </location>
</feature>
<dbReference type="Pfam" id="PF01676">
    <property type="entry name" value="Metalloenzyme"/>
    <property type="match status" value="1"/>
</dbReference>
<accession>A0ABV3Z9E5</accession>
<evidence type="ECO:0000256" key="1">
    <source>
        <dbReference type="SAM" id="SignalP"/>
    </source>
</evidence>
<feature type="signal peptide" evidence="1">
    <location>
        <begin position="1"/>
        <end position="21"/>
    </location>
</feature>
<evidence type="ECO:0000259" key="2">
    <source>
        <dbReference type="Pfam" id="PF01676"/>
    </source>
</evidence>
<dbReference type="EMBL" id="JAULBC010000001">
    <property type="protein sequence ID" value="MEX6686468.1"/>
    <property type="molecule type" value="Genomic_DNA"/>
</dbReference>
<keyword evidence="4" id="KW-1185">Reference proteome</keyword>
<sequence>MKLRYLLLLGFQVMFARVAFTQKGTASQSQNLVVITFDGVRWHEIFKGADLSLLKDKKFNSSDSLLRIEKYWSDEPGERRSKLMPFLWNYIVKNGQLYGNRDAGNFVNVKNPYWFSYPGRSESFCGYVDTAVNSNDFPDNPNTNVFEFINQQPLYKGKVAGFASWNVVAHALNRNRSGMYVNVAYEEIKGDKLTPLEQFANETQRYEPTIFGASERVDASTFMLTKAYIQAKHPKVIYIDLGDTDEYAHEGHYDKYLDAIHNCDAMISSLWNYMQGDAFYKNNTSFVVVPDHGRGEGDKWTDHGSKTPHSNDTWILTFGAGIKHSGEIKAKGQLYNEQFAQTIAGLLGLRFNATHPVAPAIDGIIK</sequence>
<protein>
    <submittedName>
        <fullName evidence="3">Alkaline phosphatase family protein</fullName>
    </submittedName>
</protein>
<gene>
    <name evidence="3" type="ORF">QTN47_03130</name>
</gene>
<proteinExistence type="predicted"/>
<feature type="domain" description="Metalloenzyme" evidence="2">
    <location>
        <begin position="144"/>
        <end position="334"/>
    </location>
</feature>